<dbReference type="GO" id="GO:0051286">
    <property type="term" value="C:cell tip"/>
    <property type="evidence" value="ECO:0007669"/>
    <property type="project" value="TreeGrafter"/>
</dbReference>
<accession>A0A0G2EAS3</accession>
<feature type="compositionally biased region" description="Polar residues" evidence="1">
    <location>
        <begin position="582"/>
        <end position="593"/>
    </location>
</feature>
<feature type="compositionally biased region" description="Acidic residues" evidence="1">
    <location>
        <begin position="389"/>
        <end position="403"/>
    </location>
</feature>
<protein>
    <submittedName>
        <fullName evidence="2">Putative sh3 domain</fullName>
    </submittedName>
</protein>
<feature type="compositionally biased region" description="Acidic residues" evidence="1">
    <location>
        <begin position="69"/>
        <end position="78"/>
    </location>
</feature>
<keyword evidence="3" id="KW-1185">Reference proteome</keyword>
<feature type="region of interest" description="Disordered" evidence="1">
    <location>
        <begin position="1"/>
        <end position="113"/>
    </location>
</feature>
<dbReference type="Proteomes" id="UP000053317">
    <property type="component" value="Unassembled WGS sequence"/>
</dbReference>
<feature type="compositionally biased region" description="Basic and acidic residues" evidence="1">
    <location>
        <begin position="741"/>
        <end position="756"/>
    </location>
</feature>
<feature type="region of interest" description="Disordered" evidence="1">
    <location>
        <begin position="389"/>
        <end position="844"/>
    </location>
</feature>
<feature type="region of interest" description="Disordered" evidence="1">
    <location>
        <begin position="347"/>
        <end position="367"/>
    </location>
</feature>
<organism evidence="2 3">
    <name type="scientific">Phaeomoniella chlamydospora</name>
    <name type="common">Phaeoacremonium chlamydosporum</name>
    <dbReference type="NCBI Taxonomy" id="158046"/>
    <lineage>
        <taxon>Eukaryota</taxon>
        <taxon>Fungi</taxon>
        <taxon>Dikarya</taxon>
        <taxon>Ascomycota</taxon>
        <taxon>Pezizomycotina</taxon>
        <taxon>Eurotiomycetes</taxon>
        <taxon>Chaetothyriomycetidae</taxon>
        <taxon>Phaeomoniellales</taxon>
        <taxon>Phaeomoniellaceae</taxon>
        <taxon>Phaeomoniella</taxon>
    </lineage>
</organism>
<dbReference type="EMBL" id="LCWF01000108">
    <property type="protein sequence ID" value="KKY19391.1"/>
    <property type="molecule type" value="Genomic_DNA"/>
</dbReference>
<feature type="compositionally biased region" description="Low complexity" evidence="1">
    <location>
        <begin position="404"/>
        <end position="422"/>
    </location>
</feature>
<gene>
    <name evidence="2" type="ORF">UCRPC4_g04551</name>
</gene>
<feature type="compositionally biased region" description="Basic and acidic residues" evidence="1">
    <location>
        <begin position="562"/>
        <end position="580"/>
    </location>
</feature>
<dbReference type="GO" id="GO:0030950">
    <property type="term" value="P:establishment or maintenance of actin cytoskeleton polarity"/>
    <property type="evidence" value="ECO:0007669"/>
    <property type="project" value="TreeGrafter"/>
</dbReference>
<reference evidence="2 3" key="1">
    <citation type="submission" date="2015-05" db="EMBL/GenBank/DDBJ databases">
        <title>Distinctive expansion of gene families associated with plant cell wall degradation and secondary metabolism in the genomes of grapevine trunk pathogens.</title>
        <authorList>
            <person name="Lawrence D.P."/>
            <person name="Travadon R."/>
            <person name="Rolshausen P.E."/>
            <person name="Baumgartner K."/>
        </authorList>
    </citation>
    <scope>NUCLEOTIDE SEQUENCE [LARGE SCALE GENOMIC DNA]</scope>
    <source>
        <strain evidence="2">UCRPC4</strain>
    </source>
</reference>
<feature type="compositionally biased region" description="Polar residues" evidence="1">
    <location>
        <begin position="832"/>
        <end position="844"/>
    </location>
</feature>
<dbReference type="PANTHER" id="PTHR47775">
    <property type="entry name" value="BUD SITE SELECTION PROTEIN 14"/>
    <property type="match status" value="1"/>
</dbReference>
<feature type="compositionally biased region" description="Basic and acidic residues" evidence="1">
    <location>
        <begin position="443"/>
        <end position="476"/>
    </location>
</feature>
<feature type="compositionally biased region" description="Polar residues" evidence="1">
    <location>
        <begin position="703"/>
        <end position="714"/>
    </location>
</feature>
<dbReference type="OrthoDB" id="196165at2759"/>
<feature type="compositionally biased region" description="Polar residues" evidence="1">
    <location>
        <begin position="658"/>
        <end position="673"/>
    </location>
</feature>
<name>A0A0G2EAS3_PHACM</name>
<comment type="caution">
    <text evidence="2">The sequence shown here is derived from an EMBL/GenBank/DDBJ whole genome shotgun (WGS) entry which is preliminary data.</text>
</comment>
<feature type="compositionally biased region" description="Basic and acidic residues" evidence="1">
    <location>
        <begin position="489"/>
        <end position="499"/>
    </location>
</feature>
<feature type="compositionally biased region" description="Low complexity" evidence="1">
    <location>
        <begin position="617"/>
        <end position="626"/>
    </location>
</feature>
<dbReference type="AlphaFoldDB" id="A0A0G2EAS3"/>
<dbReference type="GO" id="GO:0008104">
    <property type="term" value="P:intracellular protein localization"/>
    <property type="evidence" value="ECO:0007669"/>
    <property type="project" value="TreeGrafter"/>
</dbReference>
<evidence type="ECO:0000313" key="2">
    <source>
        <dbReference type="EMBL" id="KKY19391.1"/>
    </source>
</evidence>
<evidence type="ECO:0000256" key="1">
    <source>
        <dbReference type="SAM" id="MobiDB-lite"/>
    </source>
</evidence>
<feature type="compositionally biased region" description="Basic and acidic residues" evidence="1">
    <location>
        <begin position="806"/>
        <end position="815"/>
    </location>
</feature>
<reference evidence="2 3" key="2">
    <citation type="submission" date="2015-05" db="EMBL/GenBank/DDBJ databases">
        <authorList>
            <person name="Morales-Cruz A."/>
            <person name="Amrine K.C."/>
            <person name="Cantu D."/>
        </authorList>
    </citation>
    <scope>NUCLEOTIDE SEQUENCE [LARGE SCALE GENOMIC DNA]</scope>
    <source>
        <strain evidence="2">UCRPC4</strain>
    </source>
</reference>
<feature type="compositionally biased region" description="Basic and acidic residues" evidence="1">
    <location>
        <begin position="525"/>
        <end position="542"/>
    </location>
</feature>
<sequence>MIRADTLDLQNPNSPSAKDHTKQPSHPAPLGIGPAGAHQAQTIRQAEQEALSEQLHGPVGSNPNQQGFYDDDHDDDYDGQNGIHEDDDGEFGDQEGDDGLEDDMMDKISSSPSIDDGKYTLLPIWPTRTASLSQILMSPVSRLSNFSRNTGAYPLPPFTSIPGSLPFPSWLEASKSYHHHEGEYANKGKLYSNAPTGYPLDFTVDNKLTGLLRQQQDRSIESFQHEPRRAQGFLLPVFEPLTEYGMEDPIDETRWDHDNPGLEDEDILQQLNELADFSSDSDSDDDDNDSDSFQFTEESRFIDSGWGGQCLRDTEDIDFEFVYALHTFVATVEGQANATKGDTMLSATMLGDNPEKSKNPLKKAMRRRNAKTVQFAAPTYHEPAEIDYSDEEEGFDEDSEAAEQGEQTGTTQAQDEAATDATSVVEPLKIKSASTTPAPNGIKRVESSDSMADKAEDPEKERTSDEIFDRRDENVARSRNGTVRNTDSFFKDDTAETKKISLTPRLLRGDSDSLDNEQPASKPRPSLEDRLQPDDKSKDEKKKKEKKSGMLSGLFKRKDKKGKAQDIEEGDFEKVSEEIQRASPQPRDSSENLAQEAKATKPEKAPQRHPSKLQKAPPVTVSPKVSPVKEEATKDSSTTSSDVPRSPTKLVPAPLTLRQVTPNDQTPAQQSVSYVKPNETRERPLSPPPQDKTTYASGDGQDRSTLASSPTEPSIHTVEAVEKDDGVTLPASQHPSTSSRIENEVPTTERRTERLSESPVEVTSIEQTEDADYNSTAQPPGLVHDTSSSERPSVSPVSPSMSSVKSDADQGREGDQSTAPTTLSPHADPHSPATTHSNAPSWSDTSLRAYMDNDDEMRDLLVIIHDKSNVVPAGPDHPVTGNLFGAEKGRLAELQSNLDNMLTSWLARKNGSRLPVI</sequence>
<feature type="compositionally biased region" description="Acidic residues" evidence="1">
    <location>
        <begin position="85"/>
        <end position="104"/>
    </location>
</feature>
<proteinExistence type="predicted"/>
<dbReference type="InterPro" id="IPR053039">
    <property type="entry name" value="Polarity_Bud-Selection_Reg"/>
</dbReference>
<dbReference type="PANTHER" id="PTHR47775:SF1">
    <property type="entry name" value="BUD SITE SELECTION PROTEIN 14"/>
    <property type="match status" value="1"/>
</dbReference>
<feature type="compositionally biased region" description="Acidic residues" evidence="1">
    <location>
        <begin position="279"/>
        <end position="290"/>
    </location>
</feature>
<feature type="region of interest" description="Disordered" evidence="1">
    <location>
        <begin position="277"/>
        <end position="296"/>
    </location>
</feature>
<evidence type="ECO:0000313" key="3">
    <source>
        <dbReference type="Proteomes" id="UP000053317"/>
    </source>
</evidence>
<feature type="compositionally biased region" description="Polar residues" evidence="1">
    <location>
        <begin position="477"/>
        <end position="488"/>
    </location>
</feature>
<feature type="compositionally biased region" description="Polar residues" evidence="1">
    <location>
        <begin position="730"/>
        <end position="740"/>
    </location>
</feature>
<dbReference type="GO" id="GO:0015630">
    <property type="term" value="C:microtubule cytoskeleton"/>
    <property type="evidence" value="ECO:0007669"/>
    <property type="project" value="TreeGrafter"/>
</dbReference>
<feature type="compositionally biased region" description="Low complexity" evidence="1">
    <location>
        <begin position="789"/>
        <end position="805"/>
    </location>
</feature>